<keyword evidence="2" id="KW-1185">Reference proteome</keyword>
<reference evidence="1" key="1">
    <citation type="submission" date="2023-07" db="EMBL/GenBank/DDBJ databases">
        <title>Chromosome-level Genome Assembly of Striped Snakehead (Channa striata).</title>
        <authorList>
            <person name="Liu H."/>
        </authorList>
    </citation>
    <scope>NUCLEOTIDE SEQUENCE</scope>
    <source>
        <strain evidence="1">Gz</strain>
        <tissue evidence="1">Muscle</tissue>
    </source>
</reference>
<dbReference type="AlphaFoldDB" id="A0AA88IWZ3"/>
<dbReference type="EMBL" id="JAUPFM010000018">
    <property type="protein sequence ID" value="KAK2822229.1"/>
    <property type="molecule type" value="Genomic_DNA"/>
</dbReference>
<evidence type="ECO:0000313" key="2">
    <source>
        <dbReference type="Proteomes" id="UP001187415"/>
    </source>
</evidence>
<dbReference type="Proteomes" id="UP001187415">
    <property type="component" value="Unassembled WGS sequence"/>
</dbReference>
<gene>
    <name evidence="1" type="ORF">Q5P01_022294</name>
</gene>
<protein>
    <recommendedName>
        <fullName evidence="3">Tc1-like transposase DDE domain-containing protein</fullName>
    </recommendedName>
</protein>
<proteinExistence type="predicted"/>
<name>A0AA88IWZ3_CHASR</name>
<accession>A0AA88IWZ3</accession>
<sequence>MDQRGQVDAKRLMVRERRRKGGRRGGRGRTRAVVSDEIRATIIDPMVNHGLSLREAGLRVVLEKHKIRMKQFYTVSFERRGECVKNSVINTSRERNFIRQQATVDVPGQRGANITMCAATPVMVDFYTNLSLRGQRARNTFVVVWDHVACHHSAVVTDWFAAQRKEEFFSTWSYECRVGRCLFSSCVRFFPRCIARENIKYEVDENMSPNAKCRRKEC</sequence>
<organism evidence="1 2">
    <name type="scientific">Channa striata</name>
    <name type="common">Snakehead murrel</name>
    <name type="synonym">Ophicephalus striatus</name>
    <dbReference type="NCBI Taxonomy" id="64152"/>
    <lineage>
        <taxon>Eukaryota</taxon>
        <taxon>Metazoa</taxon>
        <taxon>Chordata</taxon>
        <taxon>Craniata</taxon>
        <taxon>Vertebrata</taxon>
        <taxon>Euteleostomi</taxon>
        <taxon>Actinopterygii</taxon>
        <taxon>Neopterygii</taxon>
        <taxon>Teleostei</taxon>
        <taxon>Neoteleostei</taxon>
        <taxon>Acanthomorphata</taxon>
        <taxon>Anabantaria</taxon>
        <taxon>Anabantiformes</taxon>
        <taxon>Channoidei</taxon>
        <taxon>Channidae</taxon>
        <taxon>Channa</taxon>
    </lineage>
</organism>
<comment type="caution">
    <text evidence="1">The sequence shown here is derived from an EMBL/GenBank/DDBJ whole genome shotgun (WGS) entry which is preliminary data.</text>
</comment>
<evidence type="ECO:0008006" key="3">
    <source>
        <dbReference type="Google" id="ProtNLM"/>
    </source>
</evidence>
<evidence type="ECO:0000313" key="1">
    <source>
        <dbReference type="EMBL" id="KAK2822229.1"/>
    </source>
</evidence>